<gene>
    <name evidence="2" type="ORF">EVOR1521_LOCUS3256</name>
</gene>
<dbReference type="InterPro" id="IPR005079">
    <property type="entry name" value="Peptidase_C45_hydrolase"/>
</dbReference>
<proteinExistence type="predicted"/>
<protein>
    <recommendedName>
        <fullName evidence="1">Peptidase C45 hydrolase domain-containing protein</fullName>
    </recommendedName>
</protein>
<dbReference type="Gene3D" id="3.60.60.10">
    <property type="entry name" value="Penicillin V Acylase, Chain A"/>
    <property type="match status" value="1"/>
</dbReference>
<reference evidence="2" key="1">
    <citation type="submission" date="2023-08" db="EMBL/GenBank/DDBJ databases">
        <authorList>
            <person name="Chen Y."/>
            <person name="Shah S."/>
            <person name="Dougan E. K."/>
            <person name="Thang M."/>
            <person name="Chan C."/>
        </authorList>
    </citation>
    <scope>NUCLEOTIDE SEQUENCE</scope>
</reference>
<sequence length="344" mass="36995">MCFLIGATGPGVTATGEALLGCVSDDPYLFRTFVRVVQPAGGRYPHVGTELVYATEQPDLAPPFQVEPGETSRGVNSQGLAFVIALAVEQEAPQAEEGDLPPVRFCELSRKMMNECSDVEGALKLLQAQHAVAPALSVLLADASGGLAHVEVGSHGTAVHQRFTKDHPGMALAVNCYQSKELKGFNEAKAELSVSENNNGCRLLRGQDLARQLGGNLDVAAFRGILSDHGNRERDPADNPLLKWWGYSICNHGTRRSDAYDANAAPWGTVSAEVLQPSKRALHYNYGWACGERAEFGDQPFQDNSWAHFASFVPTAAPEARTVACTTVDGQMCPEASLFQLHSD</sequence>
<accession>A0AA36MND2</accession>
<evidence type="ECO:0000313" key="2">
    <source>
        <dbReference type="EMBL" id="CAJ1373442.1"/>
    </source>
</evidence>
<feature type="domain" description="Peptidase C45 hydrolase" evidence="1">
    <location>
        <begin position="68"/>
        <end position="195"/>
    </location>
</feature>
<dbReference type="Pfam" id="PF03417">
    <property type="entry name" value="AAT"/>
    <property type="match status" value="1"/>
</dbReference>
<organism evidence="2 3">
    <name type="scientific">Effrenium voratum</name>
    <dbReference type="NCBI Taxonomy" id="2562239"/>
    <lineage>
        <taxon>Eukaryota</taxon>
        <taxon>Sar</taxon>
        <taxon>Alveolata</taxon>
        <taxon>Dinophyceae</taxon>
        <taxon>Suessiales</taxon>
        <taxon>Symbiodiniaceae</taxon>
        <taxon>Effrenium</taxon>
    </lineage>
</organism>
<dbReference type="EMBL" id="CAUJNA010000195">
    <property type="protein sequence ID" value="CAJ1373442.1"/>
    <property type="molecule type" value="Genomic_DNA"/>
</dbReference>
<evidence type="ECO:0000259" key="1">
    <source>
        <dbReference type="Pfam" id="PF03417"/>
    </source>
</evidence>
<name>A0AA36MND2_9DINO</name>
<evidence type="ECO:0000313" key="3">
    <source>
        <dbReference type="Proteomes" id="UP001178507"/>
    </source>
</evidence>
<keyword evidence="3" id="KW-1185">Reference proteome</keyword>
<dbReference type="Proteomes" id="UP001178507">
    <property type="component" value="Unassembled WGS sequence"/>
</dbReference>
<comment type="caution">
    <text evidence="2">The sequence shown here is derived from an EMBL/GenBank/DDBJ whole genome shotgun (WGS) entry which is preliminary data.</text>
</comment>
<dbReference type="AlphaFoldDB" id="A0AA36MND2"/>